<keyword evidence="8" id="KW-1185">Reference proteome</keyword>
<dbReference type="GO" id="GO:1990281">
    <property type="term" value="C:efflux pump complex"/>
    <property type="evidence" value="ECO:0007669"/>
    <property type="project" value="TreeGrafter"/>
</dbReference>
<dbReference type="Pfam" id="PF25973">
    <property type="entry name" value="BSH_CzcB"/>
    <property type="match status" value="1"/>
</dbReference>
<accession>A0A1G5PZR5</accession>
<dbReference type="InterPro" id="IPR058637">
    <property type="entry name" value="YknX-like_C"/>
</dbReference>
<evidence type="ECO:0000256" key="3">
    <source>
        <dbReference type="SAM" id="SignalP"/>
    </source>
</evidence>
<dbReference type="InterPro" id="IPR058792">
    <property type="entry name" value="Beta-barrel_RND_2"/>
</dbReference>
<keyword evidence="2" id="KW-0175">Coiled coil</keyword>
<dbReference type="OrthoDB" id="5730196at2"/>
<feature type="domain" description="CzcB-like barrel-sandwich hybrid" evidence="5">
    <location>
        <begin position="53"/>
        <end position="169"/>
    </location>
</feature>
<feature type="coiled-coil region" evidence="2">
    <location>
        <begin position="92"/>
        <end position="150"/>
    </location>
</feature>
<evidence type="ECO:0000256" key="2">
    <source>
        <dbReference type="SAM" id="Coils"/>
    </source>
</evidence>
<feature type="chain" id="PRO_5011648834" evidence="3">
    <location>
        <begin position="23"/>
        <end position="338"/>
    </location>
</feature>
<feature type="domain" description="CusB-like beta-barrel" evidence="4">
    <location>
        <begin position="186"/>
        <end position="260"/>
    </location>
</feature>
<evidence type="ECO:0000313" key="7">
    <source>
        <dbReference type="EMBL" id="SCZ54720.1"/>
    </source>
</evidence>
<dbReference type="PANTHER" id="PTHR30469">
    <property type="entry name" value="MULTIDRUG RESISTANCE PROTEIN MDTA"/>
    <property type="match status" value="1"/>
</dbReference>
<dbReference type="Proteomes" id="UP000199648">
    <property type="component" value="Unassembled WGS sequence"/>
</dbReference>
<gene>
    <name evidence="7" type="ORF">SAMN03097708_01016</name>
</gene>
<evidence type="ECO:0000259" key="4">
    <source>
        <dbReference type="Pfam" id="PF25954"/>
    </source>
</evidence>
<dbReference type="RefSeq" id="WP_092993432.1">
    <property type="nucleotide sequence ID" value="NZ_FMWD01000003.1"/>
</dbReference>
<sequence>MRIQPLIAAAALLLAPSTIAGAAQLPFAVAEARVETIEREQVFDAVLEAVHRATVSAQTSGRILEVNFDIDDYVSKDEVIVRLRDQQQRAALDAAEATLAEAQASFRRMQDLLNRDLVSRSEFDKAEAALLSARAAVEQARDQLENTRVRAPFSGIVVERHVEPGETASPGQPLMTGLSLEQLRATANVSQPYVDQVRQRGQARITLPAAVGEEQQVVEAKSITVSPYADSESHTFRVRVDLPDGRHGSYPGMFAKVAFTVGEWERLLVPSQAVVHRSEVTAVYVVRDGSISFRQIRVGRDHDGMTEVLAGLSDGEKVALDPIRAGVYLKDVRAGEAQ</sequence>
<proteinExistence type="inferred from homology"/>
<evidence type="ECO:0000259" key="5">
    <source>
        <dbReference type="Pfam" id="PF25973"/>
    </source>
</evidence>
<keyword evidence="3" id="KW-0732">Signal</keyword>
<dbReference type="STRING" id="415747.SAMN03097708_01016"/>
<dbReference type="PANTHER" id="PTHR30469:SF18">
    <property type="entry name" value="RESISTANCE-NODULATION-CELL DIVISION (RND) EFFLUX MEMBRANE FUSION PROTEIN-RELATED"/>
    <property type="match status" value="1"/>
</dbReference>
<evidence type="ECO:0000259" key="6">
    <source>
        <dbReference type="Pfam" id="PF25989"/>
    </source>
</evidence>
<comment type="similarity">
    <text evidence="1">Belongs to the membrane fusion protein (MFP) (TC 8.A.1) family.</text>
</comment>
<evidence type="ECO:0000313" key="8">
    <source>
        <dbReference type="Proteomes" id="UP000199648"/>
    </source>
</evidence>
<dbReference type="Pfam" id="PF25954">
    <property type="entry name" value="Beta-barrel_RND_2"/>
    <property type="match status" value="1"/>
</dbReference>
<name>A0A1G5PZR5_9GAMM</name>
<dbReference type="GO" id="GO:0015562">
    <property type="term" value="F:efflux transmembrane transporter activity"/>
    <property type="evidence" value="ECO:0007669"/>
    <property type="project" value="TreeGrafter"/>
</dbReference>
<dbReference type="AlphaFoldDB" id="A0A1G5PZR5"/>
<dbReference type="Gene3D" id="1.10.287.470">
    <property type="entry name" value="Helix hairpin bin"/>
    <property type="match status" value="1"/>
</dbReference>
<dbReference type="Gene3D" id="2.40.420.20">
    <property type="match status" value="1"/>
</dbReference>
<dbReference type="Gene3D" id="2.40.50.100">
    <property type="match status" value="1"/>
</dbReference>
<organism evidence="7 8">
    <name type="scientific">Thiohalomonas denitrificans</name>
    <dbReference type="NCBI Taxonomy" id="415747"/>
    <lineage>
        <taxon>Bacteria</taxon>
        <taxon>Pseudomonadati</taxon>
        <taxon>Pseudomonadota</taxon>
        <taxon>Gammaproteobacteria</taxon>
        <taxon>Thiohalomonadales</taxon>
        <taxon>Thiohalomonadaceae</taxon>
        <taxon>Thiohalomonas</taxon>
    </lineage>
</organism>
<dbReference type="SUPFAM" id="SSF111369">
    <property type="entry name" value="HlyD-like secretion proteins"/>
    <property type="match status" value="1"/>
</dbReference>
<feature type="signal peptide" evidence="3">
    <location>
        <begin position="1"/>
        <end position="22"/>
    </location>
</feature>
<dbReference type="InterPro" id="IPR058647">
    <property type="entry name" value="BSH_CzcB-like"/>
</dbReference>
<dbReference type="NCBIfam" id="TIGR01730">
    <property type="entry name" value="RND_mfp"/>
    <property type="match status" value="1"/>
</dbReference>
<dbReference type="EMBL" id="FMWD01000003">
    <property type="protein sequence ID" value="SCZ54720.1"/>
    <property type="molecule type" value="Genomic_DNA"/>
</dbReference>
<dbReference type="Gene3D" id="2.40.30.170">
    <property type="match status" value="1"/>
</dbReference>
<reference evidence="7 8" key="1">
    <citation type="submission" date="2016-10" db="EMBL/GenBank/DDBJ databases">
        <authorList>
            <person name="de Groot N.N."/>
        </authorList>
    </citation>
    <scope>NUCLEOTIDE SEQUENCE [LARGE SCALE GENOMIC DNA]</scope>
    <source>
        <strain evidence="7 8">HLD2</strain>
    </source>
</reference>
<protein>
    <submittedName>
        <fullName evidence="7">RND family efflux transporter, MFP subunit</fullName>
    </submittedName>
</protein>
<dbReference type="InterPro" id="IPR006143">
    <property type="entry name" value="RND_pump_MFP"/>
</dbReference>
<dbReference type="Pfam" id="PF25989">
    <property type="entry name" value="YknX_C"/>
    <property type="match status" value="1"/>
</dbReference>
<feature type="domain" description="YknX-like C-terminal permuted SH3-like" evidence="6">
    <location>
        <begin position="268"/>
        <end position="322"/>
    </location>
</feature>
<evidence type="ECO:0000256" key="1">
    <source>
        <dbReference type="ARBA" id="ARBA00009477"/>
    </source>
</evidence>